<keyword evidence="2" id="KW-1185">Reference proteome</keyword>
<gene>
    <name evidence="1" type="ORF">RND71_042160</name>
</gene>
<evidence type="ECO:0000313" key="1">
    <source>
        <dbReference type="EMBL" id="KAK4337673.1"/>
    </source>
</evidence>
<protein>
    <submittedName>
        <fullName evidence="1">Uncharacterized protein</fullName>
    </submittedName>
</protein>
<dbReference type="EMBL" id="JAVYJV010000024">
    <property type="protein sequence ID" value="KAK4337673.1"/>
    <property type="molecule type" value="Genomic_DNA"/>
</dbReference>
<proteinExistence type="predicted"/>
<name>A0AAE1UMS4_9SOLA</name>
<sequence length="328" mass="37208">MKYDMNAYARGLGLWCFRDASAFDQMDRWSPMYGKDHQPPSNGIICGPSYNALASFYWATWLSIPGLNKPTPFVRLVPTVEMDGHWKPSHPYFNFLKIVRMAISFSSPTGFSGMTYTKSPLVRKFVVVSSGTGDTELGPTKMDNMDAGGLDLRDELIHIDYDYQCAANLGPCNYEYCNMDCCIRQCNNYYAGLHPRPYCEDWGARYKYKLCKTHQEAEGKLDNMAKSKVKFESRFDVREFKEYTIMTCPYPKKRHGPPSAPLIAAAAPASLTNMHAKKPEPLQHRKSTTQWSVDKEGELTAEKLDLEGEKTMESARTLLSIGFEIKPC</sequence>
<reference evidence="1" key="1">
    <citation type="submission" date="2023-12" db="EMBL/GenBank/DDBJ databases">
        <title>Genome assembly of Anisodus tanguticus.</title>
        <authorList>
            <person name="Wang Y.-J."/>
        </authorList>
    </citation>
    <scope>NUCLEOTIDE SEQUENCE</scope>
    <source>
        <strain evidence="1">KB-2021</strain>
        <tissue evidence="1">Leaf</tissue>
    </source>
</reference>
<comment type="caution">
    <text evidence="1">The sequence shown here is derived from an EMBL/GenBank/DDBJ whole genome shotgun (WGS) entry which is preliminary data.</text>
</comment>
<organism evidence="1 2">
    <name type="scientific">Anisodus tanguticus</name>
    <dbReference type="NCBI Taxonomy" id="243964"/>
    <lineage>
        <taxon>Eukaryota</taxon>
        <taxon>Viridiplantae</taxon>
        <taxon>Streptophyta</taxon>
        <taxon>Embryophyta</taxon>
        <taxon>Tracheophyta</taxon>
        <taxon>Spermatophyta</taxon>
        <taxon>Magnoliopsida</taxon>
        <taxon>eudicotyledons</taxon>
        <taxon>Gunneridae</taxon>
        <taxon>Pentapetalae</taxon>
        <taxon>asterids</taxon>
        <taxon>lamiids</taxon>
        <taxon>Solanales</taxon>
        <taxon>Solanaceae</taxon>
        <taxon>Solanoideae</taxon>
        <taxon>Hyoscyameae</taxon>
        <taxon>Anisodus</taxon>
    </lineage>
</organism>
<dbReference type="AlphaFoldDB" id="A0AAE1UMS4"/>
<evidence type="ECO:0000313" key="2">
    <source>
        <dbReference type="Proteomes" id="UP001291623"/>
    </source>
</evidence>
<accession>A0AAE1UMS4</accession>
<dbReference type="Proteomes" id="UP001291623">
    <property type="component" value="Unassembled WGS sequence"/>
</dbReference>